<evidence type="ECO:0000313" key="2">
    <source>
        <dbReference type="EMBL" id="EFY06615.1"/>
    </source>
</evidence>
<dbReference type="STRING" id="762983.HMPREF9444_01611"/>
<dbReference type="EMBL" id="AEVO01000106">
    <property type="protein sequence ID" value="EFY06615.1"/>
    <property type="molecule type" value="Genomic_DNA"/>
</dbReference>
<dbReference type="InterPro" id="IPR007486">
    <property type="entry name" value="YebE"/>
</dbReference>
<name>E8LLJ5_SUCHY</name>
<protein>
    <recommendedName>
        <fullName evidence="4">Tellurite resistance TerB family protein</fullName>
    </recommendedName>
</protein>
<dbReference type="AlphaFoldDB" id="E8LLJ5"/>
<dbReference type="CDD" id="cd07178">
    <property type="entry name" value="terB_like_YebE"/>
    <property type="match status" value="1"/>
</dbReference>
<gene>
    <name evidence="2" type="ORF">HMPREF9444_01611</name>
</gene>
<feature type="region of interest" description="Disordered" evidence="1">
    <location>
        <begin position="85"/>
        <end position="107"/>
    </location>
</feature>
<organism evidence="2 3">
    <name type="scientific">Succinatimonas hippei (strain DSM 22608 / JCM 16073 / KCTC 15190 / YIT 12066)</name>
    <dbReference type="NCBI Taxonomy" id="762983"/>
    <lineage>
        <taxon>Bacteria</taxon>
        <taxon>Pseudomonadati</taxon>
        <taxon>Pseudomonadota</taxon>
        <taxon>Gammaproteobacteria</taxon>
        <taxon>Aeromonadales</taxon>
        <taxon>Succinivibrionaceae</taxon>
        <taxon>Succinatimonas</taxon>
    </lineage>
</organism>
<dbReference type="Pfam" id="PF04391">
    <property type="entry name" value="DUF533"/>
    <property type="match status" value="1"/>
</dbReference>
<dbReference type="RefSeq" id="WP_009143783.1">
    <property type="nucleotide sequence ID" value="NZ_GL831039.1"/>
</dbReference>
<dbReference type="Proteomes" id="UP000018458">
    <property type="component" value="Unassembled WGS sequence"/>
</dbReference>
<evidence type="ECO:0000256" key="1">
    <source>
        <dbReference type="SAM" id="MobiDB-lite"/>
    </source>
</evidence>
<keyword evidence="3" id="KW-1185">Reference proteome</keyword>
<dbReference type="InterPro" id="IPR029024">
    <property type="entry name" value="TerB-like"/>
</dbReference>
<evidence type="ECO:0008006" key="4">
    <source>
        <dbReference type="Google" id="ProtNLM"/>
    </source>
</evidence>
<evidence type="ECO:0000313" key="3">
    <source>
        <dbReference type="Proteomes" id="UP000018458"/>
    </source>
</evidence>
<sequence>MKDLFEVLKETLNTSSKGLGNTGTKNGATGLLGSAAVGGLLAALFGGSKVLKGVAKDTATVGGGAIAGAVAYKIFQKWVQSKNGNSQAQPITTQGSNKGISGAGFTDPSHNLTEEEGVISAGADDRDALLLIEAMIFAARADGHIDEQENAAILKATQSFSTDSNFNDVVQIFLQKPLDPIDLASRIASYDQGLDVYRLSASVISPDSFMEKAYLEGLAKALRINDVDREKLNQEAKALREELMN</sequence>
<dbReference type="OrthoDB" id="5459344at2"/>
<feature type="compositionally biased region" description="Polar residues" evidence="1">
    <location>
        <begin position="85"/>
        <end position="99"/>
    </location>
</feature>
<comment type="caution">
    <text evidence="2">The sequence shown here is derived from an EMBL/GenBank/DDBJ whole genome shotgun (WGS) entry which is preliminary data.</text>
</comment>
<accession>E8LLJ5</accession>
<dbReference type="HOGENOM" id="CLU_068390_2_0_6"/>
<reference evidence="2 3" key="1">
    <citation type="submission" date="2011-01" db="EMBL/GenBank/DDBJ databases">
        <authorList>
            <person name="Weinstock G."/>
            <person name="Sodergren E."/>
            <person name="Clifton S."/>
            <person name="Fulton L."/>
            <person name="Fulton B."/>
            <person name="Courtney L."/>
            <person name="Fronick C."/>
            <person name="Harrison M."/>
            <person name="Strong C."/>
            <person name="Farmer C."/>
            <person name="Delahaunty K."/>
            <person name="Markovic C."/>
            <person name="Hall O."/>
            <person name="Minx P."/>
            <person name="Tomlinson C."/>
            <person name="Mitreva M."/>
            <person name="Hou S."/>
            <person name="Chen J."/>
            <person name="Wollam A."/>
            <person name="Pepin K.H."/>
            <person name="Johnson M."/>
            <person name="Bhonagiri V."/>
            <person name="Zhang X."/>
            <person name="Suruliraj S."/>
            <person name="Warren W."/>
            <person name="Chinwalla A."/>
            <person name="Mardis E.R."/>
            <person name="Wilson R.K."/>
        </authorList>
    </citation>
    <scope>NUCLEOTIDE SEQUENCE [LARGE SCALE GENOMIC DNA]</scope>
    <source>
        <strain evidence="3">DSM 22608 / JCM 16073 / KCTC 15190 / YIT 12066</strain>
    </source>
</reference>
<proteinExistence type="predicted"/>
<dbReference type="eggNOG" id="COG2979">
    <property type="taxonomic scope" value="Bacteria"/>
</dbReference>
<dbReference type="SUPFAM" id="SSF158682">
    <property type="entry name" value="TerB-like"/>
    <property type="match status" value="1"/>
</dbReference>